<accession>X1P990</accession>
<reference evidence="1" key="1">
    <citation type="journal article" date="2014" name="Front. Microbiol.">
        <title>High frequency of phylogenetically diverse reductive dehalogenase-homologous genes in deep subseafloor sedimentary metagenomes.</title>
        <authorList>
            <person name="Kawai M."/>
            <person name="Futagami T."/>
            <person name="Toyoda A."/>
            <person name="Takaki Y."/>
            <person name="Nishi S."/>
            <person name="Hori S."/>
            <person name="Arai W."/>
            <person name="Tsubouchi T."/>
            <person name="Morono Y."/>
            <person name="Uchiyama I."/>
            <person name="Ito T."/>
            <person name="Fujiyama A."/>
            <person name="Inagaki F."/>
            <person name="Takami H."/>
        </authorList>
    </citation>
    <scope>NUCLEOTIDE SEQUENCE</scope>
    <source>
        <strain evidence="1">Expedition CK06-06</strain>
    </source>
</reference>
<protein>
    <submittedName>
        <fullName evidence="1">Uncharacterized protein</fullName>
    </submittedName>
</protein>
<comment type="caution">
    <text evidence="1">The sequence shown here is derived from an EMBL/GenBank/DDBJ whole genome shotgun (WGS) entry which is preliminary data.</text>
</comment>
<organism evidence="1">
    <name type="scientific">marine sediment metagenome</name>
    <dbReference type="NCBI Taxonomy" id="412755"/>
    <lineage>
        <taxon>unclassified sequences</taxon>
        <taxon>metagenomes</taxon>
        <taxon>ecological metagenomes</taxon>
    </lineage>
</organism>
<sequence length="215" mass="23725">QIPIERPDSFKKLAISSSVSAAKFHESVCDFGIVYGLALQGLGLARIESNLLPRSIARSMAWAGKVKYFTAAACVVLLVSLMCFARTSLDRISYANSSQVRQKVNGIINTARQASSKLESQESKASGSEAIIQKAFEPLKYRDMVPLLHQTIISVLPNEKNNPEQKELYKAFGDGDVKKVLEIPRKERKQIFVTNMSVYFADDIATAEFGGEGFL</sequence>
<dbReference type="EMBL" id="BARV01037643">
    <property type="protein sequence ID" value="GAI52887.1"/>
    <property type="molecule type" value="Genomic_DNA"/>
</dbReference>
<gene>
    <name evidence="1" type="ORF">S06H3_58191</name>
</gene>
<evidence type="ECO:0000313" key="1">
    <source>
        <dbReference type="EMBL" id="GAI52887.1"/>
    </source>
</evidence>
<name>X1P990_9ZZZZ</name>
<proteinExistence type="predicted"/>
<dbReference type="AlphaFoldDB" id="X1P990"/>
<feature type="non-terminal residue" evidence="1">
    <location>
        <position position="215"/>
    </location>
</feature>
<feature type="non-terminal residue" evidence="1">
    <location>
        <position position="1"/>
    </location>
</feature>